<dbReference type="EMBL" id="FOAN01000004">
    <property type="protein sequence ID" value="SEL56385.1"/>
    <property type="molecule type" value="Genomic_DNA"/>
</dbReference>
<organism evidence="1 2">
    <name type="scientific">Bosea lupini</name>
    <dbReference type="NCBI Taxonomy" id="1036779"/>
    <lineage>
        <taxon>Bacteria</taxon>
        <taxon>Pseudomonadati</taxon>
        <taxon>Pseudomonadota</taxon>
        <taxon>Alphaproteobacteria</taxon>
        <taxon>Hyphomicrobiales</taxon>
        <taxon>Boseaceae</taxon>
        <taxon>Bosea</taxon>
    </lineage>
</organism>
<proteinExistence type="predicted"/>
<accession>A0A1H7R8T5</accession>
<evidence type="ECO:0000313" key="1">
    <source>
        <dbReference type="EMBL" id="SEL56385.1"/>
    </source>
</evidence>
<protein>
    <submittedName>
        <fullName evidence="1">Uncharacterized protein</fullName>
    </submittedName>
</protein>
<gene>
    <name evidence="1" type="ORF">SAMN04515666_104290</name>
</gene>
<dbReference type="STRING" id="1036779.SAMN04515666_104290"/>
<dbReference type="SUPFAM" id="SSF55486">
    <property type="entry name" value="Metalloproteases ('zincins'), catalytic domain"/>
    <property type="match status" value="1"/>
</dbReference>
<sequence>MPSPFSTKGCDANGRWSRPPDGFSYLWPAQNAYQFVPVGQSRALSLKTDHRPWTLTAVDLTMSGGIDVRLNARKTVIGPFQTYVLEPGMKYPLDLTGNAEAALALVMSTPGEADKPLLYAHAGGTLTVHYAVNVILRDCSQTLEQYSRSELLTLLREVETSYAQANIRLVRVGPIHLLELKTMSLGPQIITDSRHGDLIRDHITASGRGHLKNLVYGWDFESEPKPPNAANLSSGLTEFGGNVCFIDWGNRSMVTAHELGHALRLIDRPRGDITIMQPQRSSAPFIPFDYAQIEVLRMVAKQVA</sequence>
<dbReference type="AlphaFoldDB" id="A0A1H7R8T5"/>
<keyword evidence="2" id="KW-1185">Reference proteome</keyword>
<evidence type="ECO:0000313" key="2">
    <source>
        <dbReference type="Proteomes" id="UP000199664"/>
    </source>
</evidence>
<dbReference type="RefSeq" id="WP_091835253.1">
    <property type="nucleotide sequence ID" value="NZ_FOAN01000004.1"/>
</dbReference>
<dbReference type="Proteomes" id="UP000199664">
    <property type="component" value="Unassembled WGS sequence"/>
</dbReference>
<reference evidence="2" key="1">
    <citation type="submission" date="2016-10" db="EMBL/GenBank/DDBJ databases">
        <authorList>
            <person name="Varghese N."/>
            <person name="Submissions S."/>
        </authorList>
    </citation>
    <scope>NUCLEOTIDE SEQUENCE [LARGE SCALE GENOMIC DNA]</scope>
    <source>
        <strain evidence="2">LMG 26383,CCUG 61248,R- 45681</strain>
    </source>
</reference>
<name>A0A1H7R8T5_9HYPH</name>